<dbReference type="PROSITE" id="PS50196">
    <property type="entry name" value="RANBD1"/>
    <property type="match status" value="1"/>
</dbReference>
<comment type="caution">
    <text evidence="3">The sequence shown here is derived from an EMBL/GenBank/DDBJ whole genome shotgun (WGS) entry which is preliminary data.</text>
</comment>
<dbReference type="InterPro" id="IPR011993">
    <property type="entry name" value="PH-like_dom_sf"/>
</dbReference>
<evidence type="ECO:0000313" key="4">
    <source>
        <dbReference type="Proteomes" id="UP001530400"/>
    </source>
</evidence>
<dbReference type="Proteomes" id="UP001530400">
    <property type="component" value="Unassembled WGS sequence"/>
</dbReference>
<gene>
    <name evidence="3" type="ORF">ACHAWO_001844</name>
</gene>
<dbReference type="AlphaFoldDB" id="A0ABD3R116"/>
<reference evidence="3 4" key="1">
    <citation type="submission" date="2024-10" db="EMBL/GenBank/DDBJ databases">
        <title>Updated reference genomes for cyclostephanoid diatoms.</title>
        <authorList>
            <person name="Roberts W.R."/>
            <person name="Alverson A.J."/>
        </authorList>
    </citation>
    <scope>NUCLEOTIDE SEQUENCE [LARGE SCALE GENOMIC DNA]</scope>
    <source>
        <strain evidence="3 4">AJA010-31</strain>
    </source>
</reference>
<dbReference type="SUPFAM" id="SSF50729">
    <property type="entry name" value="PH domain-like"/>
    <property type="match status" value="1"/>
</dbReference>
<dbReference type="Gene3D" id="2.30.29.30">
    <property type="entry name" value="Pleckstrin-homology domain (PH domain)/Phosphotyrosine-binding domain (PTB)"/>
    <property type="match status" value="1"/>
</dbReference>
<dbReference type="EMBL" id="JALLPJ020000016">
    <property type="protein sequence ID" value="KAL3804986.1"/>
    <property type="molecule type" value="Genomic_DNA"/>
</dbReference>
<feature type="domain" description="RanBD1" evidence="2">
    <location>
        <begin position="144"/>
        <end position="292"/>
    </location>
</feature>
<keyword evidence="4" id="KW-1185">Reference proteome</keyword>
<protein>
    <recommendedName>
        <fullName evidence="2">RanBD1 domain-containing protein</fullName>
    </recommendedName>
</protein>
<proteinExistence type="predicted"/>
<dbReference type="Pfam" id="PF00638">
    <property type="entry name" value="Ran_BP1"/>
    <property type="match status" value="1"/>
</dbReference>
<feature type="compositionally biased region" description="Basic and acidic residues" evidence="1">
    <location>
        <begin position="33"/>
        <end position="42"/>
    </location>
</feature>
<sequence length="318" mass="36323">MTKTAPPSPEHKPSGCQCDCKCHGKRANESSEDALKLLDKTIDPPTTPVKSKDDASDQLTPPRSDGSHSSRDSAIIKRRRLISFDSNTSEDLEGSATRKLNYESTLSSDVSSEGSIDDSKHGYEYEVARREIAKKLWKANYGDEDDRFIQATGPCKLYEFITYFDAVENEYVATPPWQLSEEASKELERNGKWKCRGTGRVRFIQDLEEGYNCGMIRMEMIQESTLNTMMCHELLQEPVLPMKSKKGTSYTWKCKDWAYRTMKRTFAIRFDDHMEAVKFKNLAEESKVNNCRVRSGLDVPDTKEVDELSNVLKRMCTM</sequence>
<feature type="region of interest" description="Disordered" evidence="1">
    <location>
        <begin position="33"/>
        <end position="72"/>
    </location>
</feature>
<name>A0ABD3R116_9STRA</name>
<evidence type="ECO:0000259" key="2">
    <source>
        <dbReference type="PROSITE" id="PS50196"/>
    </source>
</evidence>
<evidence type="ECO:0000313" key="3">
    <source>
        <dbReference type="EMBL" id="KAL3804986.1"/>
    </source>
</evidence>
<accession>A0ABD3R116</accession>
<dbReference type="InterPro" id="IPR000156">
    <property type="entry name" value="Ran_bind_dom"/>
</dbReference>
<evidence type="ECO:0000256" key="1">
    <source>
        <dbReference type="SAM" id="MobiDB-lite"/>
    </source>
</evidence>
<organism evidence="3 4">
    <name type="scientific">Cyclotella atomus</name>
    <dbReference type="NCBI Taxonomy" id="382360"/>
    <lineage>
        <taxon>Eukaryota</taxon>
        <taxon>Sar</taxon>
        <taxon>Stramenopiles</taxon>
        <taxon>Ochrophyta</taxon>
        <taxon>Bacillariophyta</taxon>
        <taxon>Coscinodiscophyceae</taxon>
        <taxon>Thalassiosirophycidae</taxon>
        <taxon>Stephanodiscales</taxon>
        <taxon>Stephanodiscaceae</taxon>
        <taxon>Cyclotella</taxon>
    </lineage>
</organism>